<evidence type="ECO:0000256" key="10">
    <source>
        <dbReference type="RuleBase" id="RU362022"/>
    </source>
</evidence>
<dbReference type="InterPro" id="IPR025770">
    <property type="entry name" value="PPMT_MeTrfase"/>
</dbReference>
<gene>
    <name evidence="11" type="ORF">TWF718_006048</name>
</gene>
<evidence type="ECO:0000256" key="4">
    <source>
        <dbReference type="ARBA" id="ARBA00022603"/>
    </source>
</evidence>
<dbReference type="GO" id="GO:0032259">
    <property type="term" value="P:methylation"/>
    <property type="evidence" value="ECO:0007669"/>
    <property type="project" value="UniProtKB-KW"/>
</dbReference>
<dbReference type="PANTHER" id="PTHR12714">
    <property type="entry name" value="PROTEIN-S ISOPRENYLCYSTEINE O-METHYLTRANSFERASE"/>
    <property type="match status" value="1"/>
</dbReference>
<dbReference type="AlphaFoldDB" id="A0AAN8MW03"/>
<keyword evidence="10" id="KW-0256">Endoplasmic reticulum</keyword>
<feature type="transmembrane region" description="Helical" evidence="10">
    <location>
        <begin position="125"/>
        <end position="144"/>
    </location>
</feature>
<dbReference type="Gene3D" id="1.20.120.1630">
    <property type="match status" value="1"/>
</dbReference>
<dbReference type="GO" id="GO:0004671">
    <property type="term" value="F:protein C-terminal S-isoprenylcysteine carboxyl O-methyltransferase activity"/>
    <property type="evidence" value="ECO:0007669"/>
    <property type="project" value="UniProtKB-EC"/>
</dbReference>
<comment type="subcellular location">
    <subcellularLocation>
        <location evidence="10">Endoplasmic reticulum membrane</location>
        <topology evidence="10">Multi-pass membrane protein</topology>
    </subcellularLocation>
    <subcellularLocation>
        <location evidence="1">Membrane</location>
        <topology evidence="1">Multi-pass membrane protein</topology>
    </subcellularLocation>
</comment>
<evidence type="ECO:0000256" key="5">
    <source>
        <dbReference type="ARBA" id="ARBA00022679"/>
    </source>
</evidence>
<evidence type="ECO:0000256" key="7">
    <source>
        <dbReference type="ARBA" id="ARBA00022692"/>
    </source>
</evidence>
<dbReference type="Proteomes" id="UP001313282">
    <property type="component" value="Unassembled WGS sequence"/>
</dbReference>
<comment type="caution">
    <text evidence="10">Lacks conserved residue(s) required for the propagation of feature annotation.</text>
</comment>
<name>A0AAN8MW03_9PEZI</name>
<dbReference type="InterPro" id="IPR007269">
    <property type="entry name" value="ICMT_MeTrfase"/>
</dbReference>
<evidence type="ECO:0000256" key="3">
    <source>
        <dbReference type="ARBA" id="ARBA00012151"/>
    </source>
</evidence>
<keyword evidence="4 10" id="KW-0489">Methyltransferase</keyword>
<reference evidence="11 12" key="1">
    <citation type="submission" date="2019-10" db="EMBL/GenBank/DDBJ databases">
        <authorList>
            <person name="Palmer J.M."/>
        </authorList>
    </citation>
    <scope>NUCLEOTIDE SEQUENCE [LARGE SCALE GENOMIC DNA]</scope>
    <source>
        <strain evidence="11 12">TWF718</strain>
    </source>
</reference>
<evidence type="ECO:0000256" key="8">
    <source>
        <dbReference type="ARBA" id="ARBA00022989"/>
    </source>
</evidence>
<dbReference type="PANTHER" id="PTHR12714:SF9">
    <property type="entry name" value="PROTEIN-S-ISOPRENYLCYSTEINE O-METHYLTRANSFERASE"/>
    <property type="match status" value="1"/>
</dbReference>
<feature type="transmembrane region" description="Helical" evidence="10">
    <location>
        <begin position="60"/>
        <end position="77"/>
    </location>
</feature>
<evidence type="ECO:0000256" key="9">
    <source>
        <dbReference type="ARBA" id="ARBA00023136"/>
    </source>
</evidence>
<proteinExistence type="inferred from homology"/>
<accession>A0AAN8MW03</accession>
<keyword evidence="6 10" id="KW-0949">S-adenosyl-L-methionine</keyword>
<protein>
    <recommendedName>
        <fullName evidence="3 10">Protein-S-isoprenylcysteine O-methyltransferase</fullName>
        <ecNumber evidence="3 10">2.1.1.100</ecNumber>
    </recommendedName>
</protein>
<feature type="transmembrane region" description="Helical" evidence="10">
    <location>
        <begin position="183"/>
        <end position="211"/>
    </location>
</feature>
<comment type="similarity">
    <text evidence="2 10">Belongs to the class VI-like SAM-binding methyltransferase superfamily. Isoprenylcysteine carboxyl methyltransferase family.</text>
</comment>
<evidence type="ECO:0000256" key="2">
    <source>
        <dbReference type="ARBA" id="ARBA00009140"/>
    </source>
</evidence>
<keyword evidence="9 10" id="KW-0472">Membrane</keyword>
<keyword evidence="12" id="KW-1185">Reference proteome</keyword>
<comment type="caution">
    <text evidence="11">The sequence shown here is derived from an EMBL/GenBank/DDBJ whole genome shotgun (WGS) entry which is preliminary data.</text>
</comment>
<evidence type="ECO:0000313" key="12">
    <source>
        <dbReference type="Proteomes" id="UP001313282"/>
    </source>
</evidence>
<evidence type="ECO:0000256" key="6">
    <source>
        <dbReference type="ARBA" id="ARBA00022691"/>
    </source>
</evidence>
<evidence type="ECO:0000256" key="1">
    <source>
        <dbReference type="ARBA" id="ARBA00004141"/>
    </source>
</evidence>
<dbReference type="Pfam" id="PF04140">
    <property type="entry name" value="ICMT"/>
    <property type="match status" value="1"/>
</dbReference>
<comment type="catalytic activity">
    <reaction evidence="10">
        <text>[protein]-C-terminal S-[(2E,6E)-farnesyl]-L-cysteine + S-adenosyl-L-methionine = [protein]-C-terminal S-[(2E,6E)-farnesyl]-L-cysteine methyl ester + S-adenosyl-L-homocysteine</text>
        <dbReference type="Rhea" id="RHEA:21672"/>
        <dbReference type="Rhea" id="RHEA-COMP:12125"/>
        <dbReference type="Rhea" id="RHEA-COMP:12126"/>
        <dbReference type="ChEBI" id="CHEBI:57856"/>
        <dbReference type="ChEBI" id="CHEBI:59789"/>
        <dbReference type="ChEBI" id="CHEBI:90510"/>
        <dbReference type="ChEBI" id="CHEBI:90511"/>
        <dbReference type="EC" id="2.1.1.100"/>
    </reaction>
</comment>
<dbReference type="PROSITE" id="PS51564">
    <property type="entry name" value="SAM_ICMT"/>
    <property type="match status" value="1"/>
</dbReference>
<keyword evidence="7 10" id="KW-0812">Transmembrane</keyword>
<dbReference type="EMBL" id="JAVHNR010000003">
    <property type="protein sequence ID" value="KAK6348239.1"/>
    <property type="molecule type" value="Genomic_DNA"/>
</dbReference>
<evidence type="ECO:0000313" key="11">
    <source>
        <dbReference type="EMBL" id="KAK6348239.1"/>
    </source>
</evidence>
<keyword evidence="8 10" id="KW-1133">Transmembrane helix</keyword>
<organism evidence="11 12">
    <name type="scientific">Orbilia javanica</name>
    <dbReference type="NCBI Taxonomy" id="47235"/>
    <lineage>
        <taxon>Eukaryota</taxon>
        <taxon>Fungi</taxon>
        <taxon>Dikarya</taxon>
        <taxon>Ascomycota</taxon>
        <taxon>Pezizomycotina</taxon>
        <taxon>Orbiliomycetes</taxon>
        <taxon>Orbiliales</taxon>
        <taxon>Orbiliaceae</taxon>
        <taxon>Orbilia</taxon>
    </lineage>
</organism>
<dbReference type="EC" id="2.1.1.100" evidence="3 10"/>
<sequence>MSDSEEDIDITPFFPRYLFPDGEYALDGIGLRSQLLGLTAGLSISATIALATVYGTYYHASMFILCLSVFHFLEFWITARYNTRRANLGSFLFTNGKEYNMAHTIALTEYFLETHFFPSLVPSRALLTFGILLIFTGQLLRSLAMAHASTSFNHHVAYVKEVDHRLVTSGVYRWFRHPSYLGFWLWGLGTQIMMGNPVSFLGYAVVLWRFFRGRIYYEERYLIKFFGQRYIDYRNRTWVWIPFIK</sequence>
<dbReference type="GO" id="GO:0005789">
    <property type="term" value="C:endoplasmic reticulum membrane"/>
    <property type="evidence" value="ECO:0007669"/>
    <property type="project" value="UniProtKB-SubCell"/>
</dbReference>
<keyword evidence="5" id="KW-0808">Transferase</keyword>